<evidence type="ECO:0000313" key="6">
    <source>
        <dbReference type="EMBL" id="QFY63906.1"/>
    </source>
</evidence>
<dbReference type="RefSeq" id="WP_153273850.1">
    <property type="nucleotide sequence ID" value="NZ_CP043499.1"/>
</dbReference>
<feature type="domain" description="RecX second three-helical" evidence="5">
    <location>
        <begin position="74"/>
        <end position="114"/>
    </location>
</feature>
<dbReference type="GO" id="GO:0005737">
    <property type="term" value="C:cytoplasm"/>
    <property type="evidence" value="ECO:0007669"/>
    <property type="project" value="UniProtKB-SubCell"/>
</dbReference>
<evidence type="ECO:0000259" key="5">
    <source>
        <dbReference type="Pfam" id="PF02631"/>
    </source>
</evidence>
<keyword evidence="4" id="KW-0963">Cytoplasm</keyword>
<dbReference type="Gene3D" id="1.10.10.10">
    <property type="entry name" value="Winged helix-like DNA-binding domain superfamily/Winged helix DNA-binding domain"/>
    <property type="match status" value="1"/>
</dbReference>
<dbReference type="InterPro" id="IPR053924">
    <property type="entry name" value="RecX_HTH_2nd"/>
</dbReference>
<keyword evidence="6" id="KW-0614">Plasmid</keyword>
<comment type="similarity">
    <text evidence="2">Belongs to the RecX family.</text>
</comment>
<name>A0A5Q0CDM9_9HYPH</name>
<dbReference type="Pfam" id="PF02631">
    <property type="entry name" value="RecX_HTH2"/>
    <property type="match status" value="1"/>
</dbReference>
<dbReference type="OrthoDB" id="8277672at2"/>
<dbReference type="EMBL" id="CP043499">
    <property type="protein sequence ID" value="QFY63906.1"/>
    <property type="molecule type" value="Genomic_DNA"/>
</dbReference>
<organism evidence="6 7">
    <name type="scientific">Rhizobium grahamii</name>
    <dbReference type="NCBI Taxonomy" id="1120045"/>
    <lineage>
        <taxon>Bacteria</taxon>
        <taxon>Pseudomonadati</taxon>
        <taxon>Pseudomonadota</taxon>
        <taxon>Alphaproteobacteria</taxon>
        <taxon>Hyphomicrobiales</taxon>
        <taxon>Rhizobiaceae</taxon>
        <taxon>Rhizobium/Agrobacterium group</taxon>
        <taxon>Rhizobium</taxon>
    </lineage>
</organism>
<dbReference type="NCBIfam" id="NF001060">
    <property type="entry name" value="PRK00117.4-4"/>
    <property type="match status" value="1"/>
</dbReference>
<comment type="subcellular location">
    <subcellularLocation>
        <location evidence="1">Cytoplasm</location>
    </subcellularLocation>
</comment>
<dbReference type="AlphaFoldDB" id="A0A5Q0CDM9"/>
<keyword evidence="7" id="KW-1185">Reference proteome</keyword>
<accession>A0A5Q0CDM9</accession>
<gene>
    <name evidence="6" type="primary">recX</name>
    <name evidence="6" type="ORF">FZ934_27265</name>
</gene>
<evidence type="ECO:0000256" key="4">
    <source>
        <dbReference type="ARBA" id="ARBA00022490"/>
    </source>
</evidence>
<proteinExistence type="inferred from homology"/>
<evidence type="ECO:0000256" key="1">
    <source>
        <dbReference type="ARBA" id="ARBA00004496"/>
    </source>
</evidence>
<evidence type="ECO:0000256" key="3">
    <source>
        <dbReference type="ARBA" id="ARBA00018111"/>
    </source>
</evidence>
<dbReference type="KEGG" id="rgr:FZ934_27265"/>
<sequence length="183" mass="20753">MDADETEPAPTARMLQWARNSTIYRVQRKMMSEHELRQAILRKAREKFEDISAAQLQRLGEEAVACGYRLNALDDVNYAELKVRSAVRSGKSKKAISQKLAIKGVDREIVGNALEEADDFLAALNFARKRGFGPYRRLDADDARRNKELSAFARGGFSLSIGRRIFEMTRDEAEELLLQSQSL</sequence>
<dbReference type="InterPro" id="IPR036388">
    <property type="entry name" value="WH-like_DNA-bd_sf"/>
</dbReference>
<geneLocation type="plasmid" evidence="6 7">
    <name>unnamed</name>
</geneLocation>
<dbReference type="Proteomes" id="UP000326881">
    <property type="component" value="Plasmid unnamed"/>
</dbReference>
<evidence type="ECO:0000256" key="2">
    <source>
        <dbReference type="ARBA" id="ARBA00009695"/>
    </source>
</evidence>
<reference evidence="6 7" key="1">
    <citation type="submission" date="2019-08" db="EMBL/GenBank/DDBJ databases">
        <title>Prosopis cineraria nodule microbiome.</title>
        <authorList>
            <person name="Ali R."/>
            <person name="Chaluvadi S.R."/>
            <person name="Wang X."/>
        </authorList>
    </citation>
    <scope>NUCLEOTIDE SEQUENCE [LARGE SCALE GENOMIC DNA]</scope>
    <source>
        <strain evidence="6 7">BG7</strain>
        <plasmid evidence="6 7">unnamed</plasmid>
    </source>
</reference>
<evidence type="ECO:0000313" key="7">
    <source>
        <dbReference type="Proteomes" id="UP000326881"/>
    </source>
</evidence>
<protein>
    <recommendedName>
        <fullName evidence="3">Regulatory protein RecX</fullName>
    </recommendedName>
</protein>